<dbReference type="PANTHER" id="PTHR24248:SF72">
    <property type="entry name" value="G-PROTEIN COUPLED RECEPTORS FAMILY 1 PROFILE DOMAIN-CONTAINING PROTEIN"/>
    <property type="match status" value="1"/>
</dbReference>
<evidence type="ECO:0000313" key="12">
    <source>
        <dbReference type="EMBL" id="GAU91163.1"/>
    </source>
</evidence>
<name>A0A1D1UXI9_RAMVA</name>
<dbReference type="GO" id="GO:0007267">
    <property type="term" value="P:cell-cell signaling"/>
    <property type="evidence" value="ECO:0007669"/>
    <property type="project" value="TreeGrafter"/>
</dbReference>
<proteinExistence type="predicted"/>
<dbReference type="PRINTS" id="PR00534">
    <property type="entry name" value="MCRFAMILY"/>
</dbReference>
<sequence length="639" mass="70961">MSTATVSFITNLPNITLNVTEYRFSPPDLVYAVPVGILLIIFTVLTVGGNLMVLMAVATDRQLRAQRHSLLIANLAVFDMTLGWSVFPFSASLEFLNDQWIFGRFFCTVWAAVDVLCCTGSIWSLVSIALDRLVGVTRPLAYAGIMTRQRMLGMICAIWTLSLVISVVPFMGWSTPEEANPYKCNVQTDISYVLFSVSVSYYIPLVIILILYARIWQTARRHVQSLRSGFKRGSLLNHDGTVMTMRVHNRKFDKRPINSSTSSTSEQACRDSNNSHLLATPSSASASASASASTSANLPPQQPAKLSKSFAKQRKATITLTIIIFGFICMWQGFFLILPLSVLCPVSCQIPVILWKILFWLGYCNSLMNPFIYAAASPEFRRAFKRILCCAFISKAKRQRNLRYEMTLQPQRQPFTVTSPTASSSTPVSLQRVPVLPNSSPLSLSYSSPSAQPRPNACFRCLFSCCGRFCSRKSSARQDDTCRNCGASRRPPKTQLTSLHRTSSAPHNLATLNQSYVSIPRRRFLSFHRRKKQERSVDLMEDFPLASMTLARLKDPNTATDLVYGSLQALQKIAMEENPARTRHNSVVVLADGLAIPVMTSSRSLATQTPLLPTKTSSHSLASSVHYIFVPSAPDDAQL</sequence>
<keyword evidence="8" id="KW-0807">Transducer</keyword>
<accession>A0A1D1UXI9</accession>
<keyword evidence="7" id="KW-0675">Receptor</keyword>
<feature type="transmembrane region" description="Helical" evidence="10">
    <location>
        <begin position="70"/>
        <end position="89"/>
    </location>
</feature>
<dbReference type="InterPro" id="IPR001671">
    <property type="entry name" value="Melcrt_ACTH_rcpt"/>
</dbReference>
<feature type="transmembrane region" description="Helical" evidence="10">
    <location>
        <begin position="192"/>
        <end position="212"/>
    </location>
</feature>
<comment type="subcellular location">
    <subcellularLocation>
        <location evidence="1">Cell membrane</location>
        <topology evidence="1">Multi-pass membrane protein</topology>
    </subcellularLocation>
</comment>
<evidence type="ECO:0000256" key="1">
    <source>
        <dbReference type="ARBA" id="ARBA00004651"/>
    </source>
</evidence>
<dbReference type="GO" id="GO:0004937">
    <property type="term" value="F:alpha1-adrenergic receptor activity"/>
    <property type="evidence" value="ECO:0007669"/>
    <property type="project" value="TreeGrafter"/>
</dbReference>
<feature type="transmembrane region" description="Helical" evidence="10">
    <location>
        <begin position="29"/>
        <end position="58"/>
    </location>
</feature>
<feature type="transmembrane region" description="Helical" evidence="10">
    <location>
        <begin position="357"/>
        <end position="376"/>
    </location>
</feature>
<dbReference type="InterPro" id="IPR000276">
    <property type="entry name" value="GPCR_Rhodpsn"/>
</dbReference>
<dbReference type="SMART" id="SM01381">
    <property type="entry name" value="7TM_GPCR_Srsx"/>
    <property type="match status" value="1"/>
</dbReference>
<dbReference type="AlphaFoldDB" id="A0A1D1UXI9"/>
<feature type="transmembrane region" description="Helical" evidence="10">
    <location>
        <begin position="109"/>
        <end position="130"/>
    </location>
</feature>
<organism evidence="12 13">
    <name type="scientific">Ramazzottius varieornatus</name>
    <name type="common">Water bear</name>
    <name type="synonym">Tardigrade</name>
    <dbReference type="NCBI Taxonomy" id="947166"/>
    <lineage>
        <taxon>Eukaryota</taxon>
        <taxon>Metazoa</taxon>
        <taxon>Ecdysozoa</taxon>
        <taxon>Tardigrada</taxon>
        <taxon>Eutardigrada</taxon>
        <taxon>Parachela</taxon>
        <taxon>Hypsibioidea</taxon>
        <taxon>Ramazzottiidae</taxon>
        <taxon>Ramazzottius</taxon>
    </lineage>
</organism>
<feature type="region of interest" description="Disordered" evidence="9">
    <location>
        <begin position="481"/>
        <end position="502"/>
    </location>
</feature>
<dbReference type="PRINTS" id="PR00237">
    <property type="entry name" value="GPCRRHODOPSN"/>
</dbReference>
<protein>
    <recommendedName>
        <fullName evidence="11">G-protein coupled receptors family 1 profile domain-containing protein</fullName>
    </recommendedName>
</protein>
<dbReference type="GO" id="GO:0005886">
    <property type="term" value="C:plasma membrane"/>
    <property type="evidence" value="ECO:0007669"/>
    <property type="project" value="UniProtKB-SubCell"/>
</dbReference>
<reference evidence="12 13" key="1">
    <citation type="journal article" date="2016" name="Nat. Commun.">
        <title>Extremotolerant tardigrade genome and improved radiotolerance of human cultured cells by tardigrade-unique protein.</title>
        <authorList>
            <person name="Hashimoto T."/>
            <person name="Horikawa D.D."/>
            <person name="Saito Y."/>
            <person name="Kuwahara H."/>
            <person name="Kozuka-Hata H."/>
            <person name="Shin-I T."/>
            <person name="Minakuchi Y."/>
            <person name="Ohishi K."/>
            <person name="Motoyama A."/>
            <person name="Aizu T."/>
            <person name="Enomoto A."/>
            <person name="Kondo K."/>
            <person name="Tanaka S."/>
            <person name="Hara Y."/>
            <person name="Koshikawa S."/>
            <person name="Sagara H."/>
            <person name="Miura T."/>
            <person name="Yokobori S."/>
            <person name="Miyagawa K."/>
            <person name="Suzuki Y."/>
            <person name="Kubo T."/>
            <person name="Oyama M."/>
            <person name="Kohara Y."/>
            <person name="Fujiyama A."/>
            <person name="Arakawa K."/>
            <person name="Katayama T."/>
            <person name="Toyoda A."/>
            <person name="Kunieda T."/>
        </authorList>
    </citation>
    <scope>NUCLEOTIDE SEQUENCE [LARGE SCALE GENOMIC DNA]</scope>
    <source>
        <strain evidence="12 13">YOKOZUNA-1</strain>
    </source>
</reference>
<evidence type="ECO:0000256" key="3">
    <source>
        <dbReference type="ARBA" id="ARBA00022692"/>
    </source>
</evidence>
<dbReference type="Gene3D" id="1.20.1070.10">
    <property type="entry name" value="Rhodopsin 7-helix transmembrane proteins"/>
    <property type="match status" value="1"/>
</dbReference>
<evidence type="ECO:0000256" key="10">
    <source>
        <dbReference type="SAM" id="Phobius"/>
    </source>
</evidence>
<evidence type="ECO:0000313" key="13">
    <source>
        <dbReference type="Proteomes" id="UP000186922"/>
    </source>
</evidence>
<dbReference type="GO" id="GO:0007200">
    <property type="term" value="P:phospholipase C-activating G protein-coupled receptor signaling pathway"/>
    <property type="evidence" value="ECO:0007669"/>
    <property type="project" value="TreeGrafter"/>
</dbReference>
<feature type="transmembrane region" description="Helical" evidence="10">
    <location>
        <begin position="316"/>
        <end position="337"/>
    </location>
</feature>
<dbReference type="GO" id="GO:0071880">
    <property type="term" value="P:adenylate cyclase-activating adrenergic receptor signaling pathway"/>
    <property type="evidence" value="ECO:0007669"/>
    <property type="project" value="TreeGrafter"/>
</dbReference>
<gene>
    <name evidence="12" type="primary">RvY_03474</name>
    <name evidence="12" type="synonym">RvY_03474.1</name>
    <name evidence="12" type="ORF">RvY_03474-1</name>
</gene>
<dbReference type="PANTHER" id="PTHR24248">
    <property type="entry name" value="ADRENERGIC RECEPTOR-RELATED G-PROTEIN COUPLED RECEPTOR"/>
    <property type="match status" value="1"/>
</dbReference>
<evidence type="ECO:0000256" key="9">
    <source>
        <dbReference type="SAM" id="MobiDB-lite"/>
    </source>
</evidence>
<dbReference type="GO" id="GO:0043410">
    <property type="term" value="P:positive regulation of MAPK cascade"/>
    <property type="evidence" value="ECO:0007669"/>
    <property type="project" value="TreeGrafter"/>
</dbReference>
<keyword evidence="2" id="KW-1003">Cell membrane</keyword>
<evidence type="ECO:0000256" key="6">
    <source>
        <dbReference type="ARBA" id="ARBA00023136"/>
    </source>
</evidence>
<dbReference type="SUPFAM" id="SSF81321">
    <property type="entry name" value="Family A G protein-coupled receptor-like"/>
    <property type="match status" value="1"/>
</dbReference>
<evidence type="ECO:0000256" key="4">
    <source>
        <dbReference type="ARBA" id="ARBA00022989"/>
    </source>
</evidence>
<evidence type="ECO:0000256" key="5">
    <source>
        <dbReference type="ARBA" id="ARBA00023040"/>
    </source>
</evidence>
<dbReference type="CDD" id="cd14967">
    <property type="entry name" value="7tmA_amine_R-like"/>
    <property type="match status" value="1"/>
</dbReference>
<dbReference type="OrthoDB" id="5977853at2759"/>
<dbReference type="EMBL" id="BDGG01000002">
    <property type="protein sequence ID" value="GAU91163.1"/>
    <property type="molecule type" value="Genomic_DNA"/>
</dbReference>
<dbReference type="GO" id="GO:0007204">
    <property type="term" value="P:positive regulation of cytosolic calcium ion concentration"/>
    <property type="evidence" value="ECO:0007669"/>
    <property type="project" value="TreeGrafter"/>
</dbReference>
<dbReference type="Proteomes" id="UP000186922">
    <property type="component" value="Unassembled WGS sequence"/>
</dbReference>
<keyword evidence="3 10" id="KW-0812">Transmembrane</keyword>
<dbReference type="STRING" id="947166.A0A1D1UXI9"/>
<dbReference type="GO" id="GO:0004977">
    <property type="term" value="F:melanocortin receptor activity"/>
    <property type="evidence" value="ECO:0007669"/>
    <property type="project" value="InterPro"/>
</dbReference>
<dbReference type="Pfam" id="PF00001">
    <property type="entry name" value="7tm_1"/>
    <property type="match status" value="1"/>
</dbReference>
<evidence type="ECO:0000259" key="11">
    <source>
        <dbReference type="PROSITE" id="PS50262"/>
    </source>
</evidence>
<keyword evidence="5" id="KW-0297">G-protein coupled receptor</keyword>
<keyword evidence="13" id="KW-1185">Reference proteome</keyword>
<dbReference type="PROSITE" id="PS50262">
    <property type="entry name" value="G_PROTEIN_RECEP_F1_2"/>
    <property type="match status" value="1"/>
</dbReference>
<comment type="caution">
    <text evidence="12">The sequence shown here is derived from an EMBL/GenBank/DDBJ whole genome shotgun (WGS) entry which is preliminary data.</text>
</comment>
<evidence type="ECO:0000256" key="8">
    <source>
        <dbReference type="ARBA" id="ARBA00023224"/>
    </source>
</evidence>
<evidence type="ECO:0000256" key="2">
    <source>
        <dbReference type="ARBA" id="ARBA00022475"/>
    </source>
</evidence>
<keyword evidence="6 10" id="KW-0472">Membrane</keyword>
<feature type="transmembrane region" description="Helical" evidence="10">
    <location>
        <begin position="151"/>
        <end position="172"/>
    </location>
</feature>
<evidence type="ECO:0000256" key="7">
    <source>
        <dbReference type="ARBA" id="ARBA00023170"/>
    </source>
</evidence>
<dbReference type="InterPro" id="IPR017452">
    <property type="entry name" value="GPCR_Rhodpsn_7TM"/>
</dbReference>
<feature type="domain" description="G-protein coupled receptors family 1 profile" evidence="11">
    <location>
        <begin position="49"/>
        <end position="373"/>
    </location>
</feature>
<keyword evidence="4 10" id="KW-1133">Transmembrane helix</keyword>